<dbReference type="AlphaFoldDB" id="A0A0W0EWA2"/>
<feature type="compositionally biased region" description="Basic and acidic residues" evidence="1">
    <location>
        <begin position="1"/>
        <end position="13"/>
    </location>
</feature>
<evidence type="ECO:0000313" key="3">
    <source>
        <dbReference type="Proteomes" id="UP000054988"/>
    </source>
</evidence>
<dbReference type="Proteomes" id="UP000054988">
    <property type="component" value="Unassembled WGS sequence"/>
</dbReference>
<proteinExistence type="predicted"/>
<evidence type="ECO:0000256" key="1">
    <source>
        <dbReference type="SAM" id="MobiDB-lite"/>
    </source>
</evidence>
<sequence>MSSTDKKSLENLETKSSSIVDEKASYSPSSDLINLGAGDEALKLVSLERSAEFREQYNNDLRRKMNLFDSTSAAVYFSQFL</sequence>
<accession>A0A0W0EWA2</accession>
<comment type="caution">
    <text evidence="2">The sequence shown here is derived from an EMBL/GenBank/DDBJ whole genome shotgun (WGS) entry which is preliminary data.</text>
</comment>
<feature type="region of interest" description="Disordered" evidence="1">
    <location>
        <begin position="1"/>
        <end position="29"/>
    </location>
</feature>
<reference evidence="2 3" key="1">
    <citation type="submission" date="2015-12" db="EMBL/GenBank/DDBJ databases">
        <title>Draft genome sequence of Moniliophthora roreri, the causal agent of frosty pod rot of cacao.</title>
        <authorList>
            <person name="Aime M.C."/>
            <person name="Diaz-Valderrama J.R."/>
            <person name="Kijpornyongpan T."/>
            <person name="Phillips-Mora W."/>
        </authorList>
    </citation>
    <scope>NUCLEOTIDE SEQUENCE [LARGE SCALE GENOMIC DNA]</scope>
    <source>
        <strain evidence="2 3">MCA 2952</strain>
    </source>
</reference>
<dbReference type="EMBL" id="LATX01002485">
    <property type="protein sequence ID" value="KTB28337.1"/>
    <property type="molecule type" value="Genomic_DNA"/>
</dbReference>
<organism evidence="2 3">
    <name type="scientific">Moniliophthora roreri</name>
    <name type="common">Frosty pod rot fungus</name>
    <name type="synonym">Monilia roreri</name>
    <dbReference type="NCBI Taxonomy" id="221103"/>
    <lineage>
        <taxon>Eukaryota</taxon>
        <taxon>Fungi</taxon>
        <taxon>Dikarya</taxon>
        <taxon>Basidiomycota</taxon>
        <taxon>Agaricomycotina</taxon>
        <taxon>Agaricomycetes</taxon>
        <taxon>Agaricomycetidae</taxon>
        <taxon>Agaricales</taxon>
        <taxon>Marasmiineae</taxon>
        <taxon>Marasmiaceae</taxon>
        <taxon>Moniliophthora</taxon>
    </lineage>
</organism>
<gene>
    <name evidence="2" type="ORF">WG66_19091</name>
</gene>
<protein>
    <submittedName>
        <fullName evidence="2">Uncharacterized protein</fullName>
    </submittedName>
</protein>
<evidence type="ECO:0000313" key="2">
    <source>
        <dbReference type="EMBL" id="KTB28337.1"/>
    </source>
</evidence>
<name>A0A0W0EWA2_MONRR</name>